<dbReference type="RefSeq" id="WP_343971422.1">
    <property type="nucleotide sequence ID" value="NZ_BAAAHK010000008.1"/>
</dbReference>
<evidence type="ECO:0000313" key="4">
    <source>
        <dbReference type="Proteomes" id="UP001500542"/>
    </source>
</evidence>
<proteinExistence type="predicted"/>
<dbReference type="Proteomes" id="UP001500542">
    <property type="component" value="Unassembled WGS sequence"/>
</dbReference>
<protein>
    <recommendedName>
        <fullName evidence="2">Phosphodiester glycosidase domain-containing protein</fullName>
    </recommendedName>
</protein>
<evidence type="ECO:0000256" key="1">
    <source>
        <dbReference type="SAM" id="SignalP"/>
    </source>
</evidence>
<name>A0ABN1QKY9_9ACTN</name>
<gene>
    <name evidence="3" type="ORF">GCM10009554_38130</name>
</gene>
<dbReference type="PANTHER" id="PTHR40446">
    <property type="entry name" value="N-ACETYLGLUCOSAMINE-1-PHOSPHODIESTER ALPHA-N-ACETYLGLUCOSAMINIDASE"/>
    <property type="match status" value="1"/>
</dbReference>
<feature type="chain" id="PRO_5047198866" description="Phosphodiester glycosidase domain-containing protein" evidence="1">
    <location>
        <begin position="30"/>
        <end position="433"/>
    </location>
</feature>
<feature type="signal peptide" evidence="1">
    <location>
        <begin position="1"/>
        <end position="29"/>
    </location>
</feature>
<keyword evidence="4" id="KW-1185">Reference proteome</keyword>
<dbReference type="InterPro" id="IPR018711">
    <property type="entry name" value="NAGPA"/>
</dbReference>
<organism evidence="3 4">
    <name type="scientific">Kribbella koreensis</name>
    <dbReference type="NCBI Taxonomy" id="57909"/>
    <lineage>
        <taxon>Bacteria</taxon>
        <taxon>Bacillati</taxon>
        <taxon>Actinomycetota</taxon>
        <taxon>Actinomycetes</taxon>
        <taxon>Propionibacteriales</taxon>
        <taxon>Kribbellaceae</taxon>
        <taxon>Kribbella</taxon>
    </lineage>
</organism>
<dbReference type="Pfam" id="PF09992">
    <property type="entry name" value="NAGPA"/>
    <property type="match status" value="1"/>
</dbReference>
<feature type="domain" description="Phosphodiester glycosidase" evidence="2">
    <location>
        <begin position="261"/>
        <end position="428"/>
    </location>
</feature>
<evidence type="ECO:0000313" key="3">
    <source>
        <dbReference type="EMBL" id="GAA0944177.1"/>
    </source>
</evidence>
<keyword evidence="1" id="KW-0732">Signal</keyword>
<dbReference type="PANTHER" id="PTHR40446:SF2">
    <property type="entry name" value="N-ACETYLGLUCOSAMINE-1-PHOSPHODIESTER ALPHA-N-ACETYLGLUCOSAMINIDASE"/>
    <property type="match status" value="1"/>
</dbReference>
<evidence type="ECO:0000259" key="2">
    <source>
        <dbReference type="Pfam" id="PF09992"/>
    </source>
</evidence>
<reference evidence="3 4" key="1">
    <citation type="journal article" date="2019" name="Int. J. Syst. Evol. Microbiol.">
        <title>The Global Catalogue of Microorganisms (GCM) 10K type strain sequencing project: providing services to taxonomists for standard genome sequencing and annotation.</title>
        <authorList>
            <consortium name="The Broad Institute Genomics Platform"/>
            <consortium name="The Broad Institute Genome Sequencing Center for Infectious Disease"/>
            <person name="Wu L."/>
            <person name="Ma J."/>
        </authorList>
    </citation>
    <scope>NUCLEOTIDE SEQUENCE [LARGE SCALE GENOMIC DNA]</scope>
    <source>
        <strain evidence="3 4">JCM 10977</strain>
    </source>
</reference>
<dbReference type="EMBL" id="BAAAHK010000008">
    <property type="protein sequence ID" value="GAA0944177.1"/>
    <property type="molecule type" value="Genomic_DNA"/>
</dbReference>
<comment type="caution">
    <text evidence="3">The sequence shown here is derived from an EMBL/GenBank/DDBJ whole genome shotgun (WGS) entry which is preliminary data.</text>
</comment>
<accession>A0ABN1QKY9</accession>
<sequence>MTSPARSRAAATTMLAALATLLVAPSATAAEPSPEQQPAPIQYAAGALPLGDADLAETRTVTTLAEGVTLTRIVRGTDPAPADQINTTTRGPWIVNVLTIDPRKARGELRTTYGPDLAKVEKTSDLVRTSGALAGINASFFTFTASALYPGDPVGLGISDGKLLSEPLTDPAEANFIVDAKTNKAVMGHLRWTGAVKNPKTGATLPLEFVNHPPVIPTACATLPAQTACSVPGDVTLFTPEFAASTPAGAGIEVVLDRDGCVERVAATRGTTLTKNQTSLQATGSDSNALLAMVSHTCLKTDIAIADEHGTNLKLRKDLYAVTGRYRLTANGQVVVPAGTGSFFDRNPRSIVGTTSDGKLTLAALDGRQTTSVGTTMDETAAVANALDLTDAINLDGGGSTAMAVNGALVSHPSGTNGAERAVGDALIWVAKK</sequence>